<protein>
    <submittedName>
        <fullName evidence="2">ATP-grasp domain-containing protein</fullName>
    </submittedName>
</protein>
<dbReference type="Proteomes" id="UP000322619">
    <property type="component" value="Unassembled WGS sequence"/>
</dbReference>
<dbReference type="Pfam" id="PF02655">
    <property type="entry name" value="ATP-grasp_3"/>
    <property type="match status" value="1"/>
</dbReference>
<evidence type="ECO:0000259" key="1">
    <source>
        <dbReference type="PROSITE" id="PS00867"/>
    </source>
</evidence>
<dbReference type="InterPro" id="IPR005479">
    <property type="entry name" value="CPAse_ATP-bd"/>
</dbReference>
<proteinExistence type="predicted"/>
<comment type="caution">
    <text evidence="2">The sequence shown here is derived from an EMBL/GenBank/DDBJ whole genome shotgun (WGS) entry which is preliminary data.</text>
</comment>
<dbReference type="SUPFAM" id="SSF56059">
    <property type="entry name" value="Glutathione synthetase ATP-binding domain-like"/>
    <property type="match status" value="1"/>
</dbReference>
<dbReference type="Gene3D" id="3.30.1490.20">
    <property type="entry name" value="ATP-grasp fold, A domain"/>
    <property type="match status" value="1"/>
</dbReference>
<evidence type="ECO:0000313" key="3">
    <source>
        <dbReference type="Proteomes" id="UP000322619"/>
    </source>
</evidence>
<evidence type="ECO:0000313" key="2">
    <source>
        <dbReference type="EMBL" id="TYC85957.1"/>
    </source>
</evidence>
<reference evidence="2 3" key="1">
    <citation type="submission" date="2019-08" db="EMBL/GenBank/DDBJ databases">
        <title>Isolation and enrichment of carboxydotrophic bacteria from anaerobic sludge for the production of bio-based chemicals from syngas.</title>
        <authorList>
            <person name="Antares A.L."/>
            <person name="Moreira J."/>
            <person name="Diender M."/>
            <person name="Parshina S.N."/>
            <person name="Stams A.J.M."/>
            <person name="Alves M."/>
            <person name="Alves J.I."/>
            <person name="Sousa D.Z."/>
        </authorList>
    </citation>
    <scope>NUCLEOTIDE SEQUENCE [LARGE SCALE GENOMIC DNA]</scope>
    <source>
        <strain evidence="2 3">JM</strain>
    </source>
</reference>
<dbReference type="RefSeq" id="WP_148637500.1">
    <property type="nucleotide sequence ID" value="NZ_VSLA01000013.1"/>
</dbReference>
<feature type="domain" description="Carbamoyl phosphate synthase ATP-binding" evidence="1">
    <location>
        <begin position="245"/>
        <end position="252"/>
    </location>
</feature>
<dbReference type="GO" id="GO:0005524">
    <property type="term" value="F:ATP binding"/>
    <property type="evidence" value="ECO:0007669"/>
    <property type="project" value="InterPro"/>
</dbReference>
<dbReference type="InterPro" id="IPR003806">
    <property type="entry name" value="ATP-grasp_PylC-type"/>
</dbReference>
<dbReference type="PROSITE" id="PS00867">
    <property type="entry name" value="CPSASE_2"/>
    <property type="match status" value="1"/>
</dbReference>
<dbReference type="Gene3D" id="3.30.470.20">
    <property type="entry name" value="ATP-grasp fold, B domain"/>
    <property type="match status" value="1"/>
</dbReference>
<dbReference type="GO" id="GO:0046872">
    <property type="term" value="F:metal ion binding"/>
    <property type="evidence" value="ECO:0007669"/>
    <property type="project" value="InterPro"/>
</dbReference>
<organism evidence="2 3">
    <name type="scientific">Acetobacterium wieringae</name>
    <dbReference type="NCBI Taxonomy" id="52694"/>
    <lineage>
        <taxon>Bacteria</taxon>
        <taxon>Bacillati</taxon>
        <taxon>Bacillota</taxon>
        <taxon>Clostridia</taxon>
        <taxon>Eubacteriales</taxon>
        <taxon>Eubacteriaceae</taxon>
        <taxon>Acetobacterium</taxon>
    </lineage>
</organism>
<dbReference type="Gene3D" id="3.40.50.20">
    <property type="match status" value="1"/>
</dbReference>
<accession>A0A5D0WP31</accession>
<name>A0A5D0WP31_9FIRM</name>
<dbReference type="InterPro" id="IPR013815">
    <property type="entry name" value="ATP_grasp_subdomain_1"/>
</dbReference>
<sequence length="306" mass="35516">MKVLVEGIGSMVFGSQLKFYRELDWELIGMDVTSHSFGLYKVDRGLLVPKYSDSGCWLKIEEILEKEKINLVMPTVNEGLLTWSMNKKTYKEKYNTDISISDEGVIDICIDKWKTFEFFKHIGIPTPETSLEMKYEFLKPRVGRGSAGIFFKNQIDIKRFNMAGYISQEIVEGDEYTIDVLCDFDSNPIYIIPRKRLETESGVSVKGVTVFDEEIINYTKIIVDALKPIGIINIQCFKNEKDIKFIEINPRLAGGSTLSFASSDNWFKAIECFYNNSVYEKKEVMYDNYMFRYFNDLIINKREMLV</sequence>
<dbReference type="EMBL" id="VSLA01000013">
    <property type="protein sequence ID" value="TYC85957.1"/>
    <property type="molecule type" value="Genomic_DNA"/>
</dbReference>
<dbReference type="AlphaFoldDB" id="A0A5D0WP31"/>
<gene>
    <name evidence="2" type="ORF">FXB42_08840</name>
</gene>